<keyword evidence="3" id="KW-1185">Reference proteome</keyword>
<keyword evidence="1" id="KW-0521">NADP</keyword>
<name>A0ABP8MTQ3_9BACT</name>
<dbReference type="RefSeq" id="WP_344825436.1">
    <property type="nucleotide sequence ID" value="NZ_BAABEZ010000022.1"/>
</dbReference>
<protein>
    <submittedName>
        <fullName evidence="2">Acyl-CoA reductase</fullName>
    </submittedName>
</protein>
<proteinExistence type="predicted"/>
<comment type="caution">
    <text evidence="2">The sequence shown here is derived from an EMBL/GenBank/DDBJ whole genome shotgun (WGS) entry which is preliminary data.</text>
</comment>
<dbReference type="Pfam" id="PF05893">
    <property type="entry name" value="LuxC"/>
    <property type="match status" value="1"/>
</dbReference>
<dbReference type="Proteomes" id="UP001501410">
    <property type="component" value="Unassembled WGS sequence"/>
</dbReference>
<evidence type="ECO:0000256" key="1">
    <source>
        <dbReference type="ARBA" id="ARBA00022857"/>
    </source>
</evidence>
<organism evidence="2 3">
    <name type="scientific">Rurimicrobium arvi</name>
    <dbReference type="NCBI Taxonomy" id="2049916"/>
    <lineage>
        <taxon>Bacteria</taxon>
        <taxon>Pseudomonadati</taxon>
        <taxon>Bacteroidota</taxon>
        <taxon>Chitinophagia</taxon>
        <taxon>Chitinophagales</taxon>
        <taxon>Chitinophagaceae</taxon>
        <taxon>Rurimicrobium</taxon>
    </lineage>
</organism>
<evidence type="ECO:0000313" key="3">
    <source>
        <dbReference type="Proteomes" id="UP001501410"/>
    </source>
</evidence>
<sequence>MADLNKKIDALVALGTYMHANEASFQSAREHAIHANSWFTDEHIGIAAANICQAFLDREKLISWMAQYKPVEHPVTVGITMAGNIPMVGFHDFLCAYLSGNHARVRYSSKDAVLIPHMMEVIADTDPDIRSQIVSAEQLKGCDAYIATGSNNSARYFEQYFAKYPHIIRRNRTSVAMLDGSETEEELHELAKDVFLFFGLGCRNVTQVCVPRGYDFGKLFRAFEYCSHLMHHHKYRNNYDYHLAVYLLNKVPYLTNDFLLMVENELPFSAVSVLHYRYYDDKDALAASLSASEDIQCIVGKGHVPFGKAQLPALDDYADGVDVMQFLTHIK</sequence>
<dbReference type="InterPro" id="IPR008670">
    <property type="entry name" value="CoA_reduct_LuxC"/>
</dbReference>
<dbReference type="EMBL" id="BAABEZ010000022">
    <property type="protein sequence ID" value="GAA4454702.1"/>
    <property type="molecule type" value="Genomic_DNA"/>
</dbReference>
<reference evidence="3" key="1">
    <citation type="journal article" date="2019" name="Int. J. Syst. Evol. Microbiol.">
        <title>The Global Catalogue of Microorganisms (GCM) 10K type strain sequencing project: providing services to taxonomists for standard genome sequencing and annotation.</title>
        <authorList>
            <consortium name="The Broad Institute Genomics Platform"/>
            <consortium name="The Broad Institute Genome Sequencing Center for Infectious Disease"/>
            <person name="Wu L."/>
            <person name="Ma J."/>
        </authorList>
    </citation>
    <scope>NUCLEOTIDE SEQUENCE [LARGE SCALE GENOMIC DNA]</scope>
    <source>
        <strain evidence="3">JCM 31921</strain>
    </source>
</reference>
<accession>A0ABP8MTQ3</accession>
<evidence type="ECO:0000313" key="2">
    <source>
        <dbReference type="EMBL" id="GAA4454702.1"/>
    </source>
</evidence>
<gene>
    <name evidence="2" type="ORF">GCM10023092_17120</name>
</gene>